<accession>A0A1Y5TYY6</accession>
<organism evidence="1 2">
    <name type="scientific">Oceanibacterium hippocampi</name>
    <dbReference type="NCBI Taxonomy" id="745714"/>
    <lineage>
        <taxon>Bacteria</taxon>
        <taxon>Pseudomonadati</taxon>
        <taxon>Pseudomonadota</taxon>
        <taxon>Alphaproteobacteria</taxon>
        <taxon>Sneathiellales</taxon>
        <taxon>Sneathiellaceae</taxon>
        <taxon>Oceanibacterium</taxon>
    </lineage>
</organism>
<dbReference type="Proteomes" id="UP000193200">
    <property type="component" value="Unassembled WGS sequence"/>
</dbReference>
<dbReference type="AlphaFoldDB" id="A0A1Y5TYY6"/>
<reference evidence="1 2" key="1">
    <citation type="submission" date="2017-03" db="EMBL/GenBank/DDBJ databases">
        <authorList>
            <person name="Afonso C.L."/>
            <person name="Miller P.J."/>
            <person name="Scott M.A."/>
            <person name="Spackman E."/>
            <person name="Goraichik I."/>
            <person name="Dimitrov K.M."/>
            <person name="Suarez D.L."/>
            <person name="Swayne D.E."/>
        </authorList>
    </citation>
    <scope>NUCLEOTIDE SEQUENCE [LARGE SCALE GENOMIC DNA]</scope>
    <source>
        <strain evidence="1 2">CECT 7691</strain>
    </source>
</reference>
<evidence type="ECO:0000313" key="2">
    <source>
        <dbReference type="Proteomes" id="UP000193200"/>
    </source>
</evidence>
<protein>
    <recommendedName>
        <fullName evidence="3">Nucleoside-diphosphate sugar epimerase</fullName>
    </recommendedName>
</protein>
<dbReference type="PANTHER" id="PTHR33986:SF15">
    <property type="entry name" value="MITOCHONDRIAL FISSION PROTEIN ELM1"/>
    <property type="match status" value="1"/>
</dbReference>
<proteinExistence type="predicted"/>
<keyword evidence="2" id="KW-1185">Reference proteome</keyword>
<dbReference type="OrthoDB" id="272235at2"/>
<sequence>MTSPTDPRETPIVWLMMGHKAGDNSQVLAMAEALEWPFEIKRFVYQKYEIIPNFTFGPTLKGIVPEKSSRLEPPWPDLILSAGRRNEPICRWIQNRAKPEKHVRMVHIGRPWARIERFDLIVTTPQYRLPDKPNVLHNKTPLHRITDERLAEAAAEWAPRFAELARPYVAVVIGGSSGPYGYDQEAAARLGRMAGERARALGGSVLATTSARTPAATHDTFQRALEVPNHLFRWRADAPENPYFGMLGLADEIIVTGDSMSMLTEACATGKPVHIFDIGVGKKAMRPETAAAARASEGPDRPEWAHIQAFFYRLMMNHGPQRLSRDIRLVHKLLVENGHAVWLGDPFPDDRPPPPIDSVPLAVARIKALFEQPAPRC</sequence>
<dbReference type="EMBL" id="FWFR01000004">
    <property type="protein sequence ID" value="SLN76235.1"/>
    <property type="molecule type" value="Genomic_DNA"/>
</dbReference>
<gene>
    <name evidence="1" type="ORF">OCH7691_04072</name>
</gene>
<dbReference type="InParanoid" id="A0A1Y5TYY6"/>
<evidence type="ECO:0000313" key="1">
    <source>
        <dbReference type="EMBL" id="SLN76235.1"/>
    </source>
</evidence>
<name>A0A1Y5TYY6_9PROT</name>
<dbReference type="RefSeq" id="WP_085885391.1">
    <property type="nucleotide sequence ID" value="NZ_FWFR01000004.1"/>
</dbReference>
<dbReference type="InterPro" id="IPR009367">
    <property type="entry name" value="Elm1-like"/>
</dbReference>
<dbReference type="Pfam" id="PF06258">
    <property type="entry name" value="Mito_fiss_Elm1"/>
    <property type="match status" value="1"/>
</dbReference>
<evidence type="ECO:0008006" key="3">
    <source>
        <dbReference type="Google" id="ProtNLM"/>
    </source>
</evidence>
<dbReference type="PANTHER" id="PTHR33986">
    <property type="entry name" value="OS02G0535700 PROTEIN"/>
    <property type="match status" value="1"/>
</dbReference>